<gene>
    <name evidence="4" type="ORF">FVP74_02095</name>
</gene>
<keyword evidence="2" id="KW-0812">Transmembrane</keyword>
<feature type="transmembrane region" description="Helical" evidence="2">
    <location>
        <begin position="43"/>
        <end position="64"/>
    </location>
</feature>
<dbReference type="PANTHER" id="PTHR42736">
    <property type="entry name" value="PROTEIN-GLUTAMINE GAMMA-GLUTAMYLTRANSFERASE"/>
    <property type="match status" value="1"/>
</dbReference>
<proteinExistence type="predicted"/>
<evidence type="ECO:0000256" key="2">
    <source>
        <dbReference type="SAM" id="Phobius"/>
    </source>
</evidence>
<feature type="transmembrane region" description="Helical" evidence="2">
    <location>
        <begin position="133"/>
        <end position="152"/>
    </location>
</feature>
<evidence type="ECO:0000313" key="5">
    <source>
        <dbReference type="Proteomes" id="UP000321949"/>
    </source>
</evidence>
<dbReference type="Pfam" id="PF11992">
    <property type="entry name" value="TgpA_N"/>
    <property type="match status" value="1"/>
</dbReference>
<keyword evidence="2" id="KW-1133">Transmembrane helix</keyword>
<accession>A0A5C8I9Z0</accession>
<feature type="transmembrane region" description="Helical" evidence="2">
    <location>
        <begin position="157"/>
        <end position="174"/>
    </location>
</feature>
<comment type="caution">
    <text evidence="4">The sequence shown here is derived from an EMBL/GenBank/DDBJ whole genome shotgun (WGS) entry which is preliminary data.</text>
</comment>
<protein>
    <submittedName>
        <fullName evidence="4">Transglutaminase domain-containing protein</fullName>
    </submittedName>
</protein>
<dbReference type="Proteomes" id="UP000321949">
    <property type="component" value="Unassembled WGS sequence"/>
</dbReference>
<dbReference type="InterPro" id="IPR021878">
    <property type="entry name" value="TgpA_N"/>
</dbReference>
<feature type="transmembrane region" description="Helical" evidence="2">
    <location>
        <begin position="17"/>
        <end position="37"/>
    </location>
</feature>
<dbReference type="InterPro" id="IPR002931">
    <property type="entry name" value="Transglutaminase-like"/>
</dbReference>
<keyword evidence="2" id="KW-0472">Membrane</keyword>
<dbReference type="SUPFAM" id="SSF54001">
    <property type="entry name" value="Cysteine proteinases"/>
    <property type="match status" value="1"/>
</dbReference>
<organism evidence="4 5">
    <name type="scientific">Microbacterium saccharophilum</name>
    <dbReference type="NCBI Taxonomy" id="1213358"/>
    <lineage>
        <taxon>Bacteria</taxon>
        <taxon>Bacillati</taxon>
        <taxon>Actinomycetota</taxon>
        <taxon>Actinomycetes</taxon>
        <taxon>Micrococcales</taxon>
        <taxon>Microbacteriaceae</taxon>
        <taxon>Microbacterium</taxon>
    </lineage>
</organism>
<dbReference type="Pfam" id="PF01841">
    <property type="entry name" value="Transglut_core"/>
    <property type="match status" value="1"/>
</dbReference>
<evidence type="ECO:0000256" key="1">
    <source>
        <dbReference type="SAM" id="MobiDB-lite"/>
    </source>
</evidence>
<feature type="transmembrane region" description="Helical" evidence="2">
    <location>
        <begin position="180"/>
        <end position="199"/>
    </location>
</feature>
<feature type="domain" description="Transglutaminase-like" evidence="3">
    <location>
        <begin position="495"/>
        <end position="566"/>
    </location>
</feature>
<sequence>MTAATASNAAPLRPLRLVVLDLAAVALLLLVAVIGFGPTFEGSQYLVAGLGGLVIGLAIAWGTARLRWGVLEAAGLTVGAYFLLGGLFALPHTAILGVIPTIETWRQLAVGTVTAWKQMLTTVPPLAASDGHLLVPFLLTLLAAVIAGSLALRVRRAAWALLPAVALLAAQILLGVTEPAAPLVQGILFAVVAVVWLALRHAWENDGAAVRVEASGAADEGAVRHSRSRRLIAGSAVLALAAGVGVATAAFASPPVPRYVLRDFVVPPFDIRQYPSPLQSFRAFVRDDADETLFTVTGLPEDGRIRLGTMDAYNGIVYNVSDDGAGSSSSFTPVRSNMSPQVEGATTTLQVAVDGLSGVWLPDAGAVREITFDGDRAEDLRRSAHYNDATGTAVVTSGIAAGDTYTIDTVFPELPSDAALSETPFAPLKMPKQTGIPENLAELASKATADAETPIEQVRALESWLSTDGFFSHGLEGEVLSPSGHGAARIMSVFSGDQMIGDDEQYAVAMSLMALQLGIPARVVMGWYPGEDEESGRVFTATGDNLHAWVEIAFEGYGWLPFTPTPDEDNEPNDQTTKPQANPKPQVLQPPPPAQEPADLPPAIAEDREQEDEEDSPFDWLGPVLLYGGITVGILGLLAAPFIVLGAIKGARRTRRRRAERTADRISGGWDELVDSAVDMRAPVAHGATRAESAVVVGESFAQPRVATLAQRADADVYGPGDPTPEQVEEFWREVDDIVGEMKGSTSVWQRMQARLSLRSLRRRGGSA</sequence>
<dbReference type="Gene3D" id="3.10.620.30">
    <property type="match status" value="1"/>
</dbReference>
<dbReference type="AlphaFoldDB" id="A0A5C8I9Z0"/>
<feature type="region of interest" description="Disordered" evidence="1">
    <location>
        <begin position="561"/>
        <end position="600"/>
    </location>
</feature>
<keyword evidence="5" id="KW-1185">Reference proteome</keyword>
<feature type="transmembrane region" description="Helical" evidence="2">
    <location>
        <begin position="231"/>
        <end position="252"/>
    </location>
</feature>
<dbReference type="InterPro" id="IPR038765">
    <property type="entry name" value="Papain-like_cys_pep_sf"/>
</dbReference>
<dbReference type="EMBL" id="VRSX01000001">
    <property type="protein sequence ID" value="TXK15223.1"/>
    <property type="molecule type" value="Genomic_DNA"/>
</dbReference>
<dbReference type="PANTHER" id="PTHR42736:SF1">
    <property type="entry name" value="PROTEIN-GLUTAMINE GAMMA-GLUTAMYLTRANSFERASE"/>
    <property type="match status" value="1"/>
</dbReference>
<evidence type="ECO:0000313" key="4">
    <source>
        <dbReference type="EMBL" id="TXK15223.1"/>
    </source>
</evidence>
<dbReference type="SMART" id="SM00460">
    <property type="entry name" value="TGc"/>
    <property type="match status" value="1"/>
</dbReference>
<dbReference type="InterPro" id="IPR052901">
    <property type="entry name" value="Bact_TGase-like"/>
</dbReference>
<dbReference type="OrthoDB" id="3651060at2"/>
<reference evidence="4 5" key="1">
    <citation type="submission" date="2019-08" db="EMBL/GenBank/DDBJ databases">
        <authorList>
            <person name="Dong K."/>
        </authorList>
    </citation>
    <scope>NUCLEOTIDE SEQUENCE [LARGE SCALE GENOMIC DNA]</scope>
    <source>
        <strain evidence="4 5">K-1</strain>
    </source>
</reference>
<dbReference type="RefSeq" id="WP_147049485.1">
    <property type="nucleotide sequence ID" value="NZ_BKAH01000002.1"/>
</dbReference>
<feature type="transmembrane region" description="Helical" evidence="2">
    <location>
        <begin position="624"/>
        <end position="648"/>
    </location>
</feature>
<evidence type="ECO:0000259" key="3">
    <source>
        <dbReference type="SMART" id="SM00460"/>
    </source>
</evidence>
<feature type="transmembrane region" description="Helical" evidence="2">
    <location>
        <begin position="76"/>
        <end position="99"/>
    </location>
</feature>
<name>A0A5C8I9Z0_9MICO</name>